<keyword evidence="2" id="KW-1185">Reference proteome</keyword>
<dbReference type="Proteomes" id="UP000299102">
    <property type="component" value="Unassembled WGS sequence"/>
</dbReference>
<dbReference type="EMBL" id="BGZK01001211">
    <property type="protein sequence ID" value="GBP74540.1"/>
    <property type="molecule type" value="Genomic_DNA"/>
</dbReference>
<gene>
    <name evidence="1" type="ORF">EVAR_84896_1</name>
</gene>
<protein>
    <submittedName>
        <fullName evidence="1">Uncharacterized protein</fullName>
    </submittedName>
</protein>
<dbReference type="AlphaFoldDB" id="A0A4C1YHL7"/>
<evidence type="ECO:0000313" key="2">
    <source>
        <dbReference type="Proteomes" id="UP000299102"/>
    </source>
</evidence>
<accession>A0A4C1YHL7</accession>
<comment type="caution">
    <text evidence="1">The sequence shown here is derived from an EMBL/GenBank/DDBJ whole genome shotgun (WGS) entry which is preliminary data.</text>
</comment>
<organism evidence="1 2">
    <name type="scientific">Eumeta variegata</name>
    <name type="common">Bagworm moth</name>
    <name type="synonym">Eumeta japonica</name>
    <dbReference type="NCBI Taxonomy" id="151549"/>
    <lineage>
        <taxon>Eukaryota</taxon>
        <taxon>Metazoa</taxon>
        <taxon>Ecdysozoa</taxon>
        <taxon>Arthropoda</taxon>
        <taxon>Hexapoda</taxon>
        <taxon>Insecta</taxon>
        <taxon>Pterygota</taxon>
        <taxon>Neoptera</taxon>
        <taxon>Endopterygota</taxon>
        <taxon>Lepidoptera</taxon>
        <taxon>Glossata</taxon>
        <taxon>Ditrysia</taxon>
        <taxon>Tineoidea</taxon>
        <taxon>Psychidae</taxon>
        <taxon>Oiketicinae</taxon>
        <taxon>Eumeta</taxon>
    </lineage>
</organism>
<name>A0A4C1YHL7_EUMVA</name>
<proteinExistence type="predicted"/>
<evidence type="ECO:0000313" key="1">
    <source>
        <dbReference type="EMBL" id="GBP74540.1"/>
    </source>
</evidence>
<reference evidence="1 2" key="1">
    <citation type="journal article" date="2019" name="Commun. Biol.">
        <title>The bagworm genome reveals a unique fibroin gene that provides high tensile strength.</title>
        <authorList>
            <person name="Kono N."/>
            <person name="Nakamura H."/>
            <person name="Ohtoshi R."/>
            <person name="Tomita M."/>
            <person name="Numata K."/>
            <person name="Arakawa K."/>
        </authorList>
    </citation>
    <scope>NUCLEOTIDE SEQUENCE [LARGE SCALE GENOMIC DNA]</scope>
</reference>
<sequence length="89" mass="9724">MICVKESWEGVSTLCEKTISQKEASDESAKIACRLKSAADVLEAERARAPAADVSARAPPAAAFVGRPIRMLIRLREIASRRDRAGERK</sequence>